<feature type="domain" description="MOSC" evidence="1">
    <location>
        <begin position="211"/>
        <end position="375"/>
    </location>
</feature>
<dbReference type="InterPro" id="IPR011037">
    <property type="entry name" value="Pyrv_Knase-like_insert_dom_sf"/>
</dbReference>
<dbReference type="GO" id="GO:0030151">
    <property type="term" value="F:molybdenum ion binding"/>
    <property type="evidence" value="ECO:0007669"/>
    <property type="project" value="InterPro"/>
</dbReference>
<organism evidence="2">
    <name type="scientific">Timema douglasi</name>
    <name type="common">Walking stick</name>
    <dbReference type="NCBI Taxonomy" id="61478"/>
    <lineage>
        <taxon>Eukaryota</taxon>
        <taxon>Metazoa</taxon>
        <taxon>Ecdysozoa</taxon>
        <taxon>Arthropoda</taxon>
        <taxon>Hexapoda</taxon>
        <taxon>Insecta</taxon>
        <taxon>Pterygota</taxon>
        <taxon>Neoptera</taxon>
        <taxon>Polyneoptera</taxon>
        <taxon>Phasmatodea</taxon>
        <taxon>Timematodea</taxon>
        <taxon>Timematoidea</taxon>
        <taxon>Timematidae</taxon>
        <taxon>Timema</taxon>
    </lineage>
</organism>
<dbReference type="PROSITE" id="PS51340">
    <property type="entry name" value="MOSC"/>
    <property type="match status" value="1"/>
</dbReference>
<reference evidence="2" key="1">
    <citation type="submission" date="2020-11" db="EMBL/GenBank/DDBJ databases">
        <authorList>
            <person name="Tran Van P."/>
        </authorList>
    </citation>
    <scope>NUCLEOTIDE SEQUENCE</scope>
</reference>
<protein>
    <recommendedName>
        <fullName evidence="1">MOSC domain-containing protein</fullName>
    </recommendedName>
</protein>
<evidence type="ECO:0000259" key="1">
    <source>
        <dbReference type="PROSITE" id="PS51340"/>
    </source>
</evidence>
<evidence type="ECO:0000313" key="2">
    <source>
        <dbReference type="EMBL" id="CAD7201294.1"/>
    </source>
</evidence>
<dbReference type="GO" id="GO:0030170">
    <property type="term" value="F:pyridoxal phosphate binding"/>
    <property type="evidence" value="ECO:0007669"/>
    <property type="project" value="InterPro"/>
</dbReference>
<dbReference type="InterPro" id="IPR005302">
    <property type="entry name" value="MoCF_Sase_C"/>
</dbReference>
<dbReference type="EMBL" id="OA568235">
    <property type="protein sequence ID" value="CAD7201294.1"/>
    <property type="molecule type" value="Genomic_DNA"/>
</dbReference>
<dbReference type="SUPFAM" id="SSF50800">
    <property type="entry name" value="PK beta-barrel domain-like"/>
    <property type="match status" value="1"/>
</dbReference>
<dbReference type="Pfam" id="PF03476">
    <property type="entry name" value="MOSC_N"/>
    <property type="match status" value="2"/>
</dbReference>
<dbReference type="Pfam" id="PF03473">
    <property type="entry name" value="MOSC"/>
    <property type="match status" value="1"/>
</dbReference>
<dbReference type="InterPro" id="IPR005303">
    <property type="entry name" value="MOCOS_middle"/>
</dbReference>
<dbReference type="PANTHER" id="PTHR14237:SF19">
    <property type="entry name" value="MITOCHONDRIAL AMIDOXIME REDUCING COMPONENT 1"/>
    <property type="match status" value="1"/>
</dbReference>
<proteinExistence type="predicted"/>
<dbReference type="GO" id="GO:0003824">
    <property type="term" value="F:catalytic activity"/>
    <property type="evidence" value="ECO:0007669"/>
    <property type="project" value="InterPro"/>
</dbReference>
<sequence length="638" mass="71907">MDSNISWCYWWWRQRKGDQKPPSRWRRVGELAELTVFPLKSGRGVQLEEADCTEIGLRTREEGVFQLRDSSLNQDSEPPRQQLSSHALARTLASLATQSLARSLTRLFFLAYDERNGEFKTARTFPKMVLITVTAKSASSVMFEAPGMSPILVDVPDQSRPVATCTMWANERILAADCGDEVALWLSQYILSSDKNIRLGYYLTTVVSRRKVVNTAISKRGYSEFRDKDLGAYSDLSGYMLMAESSVADLASRVDGDKKYLSASRFRGNFVVRGSSPYEEDTWDWVKIGDSTIFRNFKPCTRCILTTVDPETGVLDPNKEPLRTLGTYRQLHEAIRPVMGPSPALGINLGLYTPGIVKHLATRIGVSSQKNIQLILFHRSRVEDYESERKTTQPSSIAAPRDRLATSIKVRMALTRVDHITKDLTMSTRPTTSLALWVTMAATALTAAVVAQWYGRWKNNRPPIKWRRVGELLELTLYPLKSGRGIDLEEADCAELGLRTTDKRRLVLRDRFFLAYNASSGEFVTARGHPKMVLIQVVPREDGDVTFLAPGMPELRVRLPTEGSAVEKRECTMWFNERVVTVDCGEEAALWMSQYIQGRSGIRLGYNLIPVVPRRRVSVGAWAAFHAVYTSLTDHDTV</sequence>
<dbReference type="PANTHER" id="PTHR14237">
    <property type="entry name" value="MOLYBDOPTERIN COFACTOR SULFURASE MOSC"/>
    <property type="match status" value="1"/>
</dbReference>
<dbReference type="SUPFAM" id="SSF141673">
    <property type="entry name" value="MOSC N-terminal domain-like"/>
    <property type="match status" value="2"/>
</dbReference>
<accession>A0A7R8ZB84</accession>
<dbReference type="AlphaFoldDB" id="A0A7R8ZB84"/>
<name>A0A7R8ZB84_TIMDO</name>
<gene>
    <name evidence="2" type="ORF">TDIB3V08_LOCUS7495</name>
</gene>